<dbReference type="AlphaFoldDB" id="A0A2N3LBJ9"/>
<evidence type="ECO:0000313" key="4">
    <source>
        <dbReference type="EMBL" id="PKR60107.1"/>
    </source>
</evidence>
<dbReference type="PIRSF" id="PIRSF036883">
    <property type="entry name" value="RR_HD-GYP_mod"/>
    <property type="match status" value="1"/>
</dbReference>
<dbReference type="PANTHER" id="PTHR33525:SF3">
    <property type="entry name" value="RIBONUCLEASE Y"/>
    <property type="match status" value="1"/>
</dbReference>
<dbReference type="SMART" id="SM00448">
    <property type="entry name" value="REC"/>
    <property type="match status" value="1"/>
</dbReference>
<dbReference type="CDD" id="cd17569">
    <property type="entry name" value="REC_HupR-like"/>
    <property type="match status" value="1"/>
</dbReference>
<feature type="domain" description="Response regulatory" evidence="2">
    <location>
        <begin position="3"/>
        <end position="118"/>
    </location>
</feature>
<dbReference type="Gene3D" id="3.40.50.2300">
    <property type="match status" value="1"/>
</dbReference>
<dbReference type="RefSeq" id="WP_101299356.1">
    <property type="nucleotide sequence ID" value="NZ_NXGX01000001.1"/>
</dbReference>
<dbReference type="SUPFAM" id="SSF52172">
    <property type="entry name" value="CheY-like"/>
    <property type="match status" value="1"/>
</dbReference>
<feature type="modified residue" description="4-aspartylphosphate" evidence="1">
    <location>
        <position position="54"/>
    </location>
</feature>
<reference evidence="4 5" key="1">
    <citation type="submission" date="2017-09" db="EMBL/GenBank/DDBJ databases">
        <title>Biodiversity and function of Thalassospira species in the particle-attached aromatic-hydrocarbon-degrading consortia from the surface seawater of the China South Sea.</title>
        <authorList>
            <person name="Dong C."/>
            <person name="Lai Q."/>
            <person name="Shao Z."/>
        </authorList>
    </citation>
    <scope>NUCLEOTIDE SEQUENCE [LARGE SCALE GENOMIC DNA]</scope>
    <source>
        <strain evidence="4 5">139Z-12</strain>
    </source>
</reference>
<dbReference type="InterPro" id="IPR014626">
    <property type="entry name" value="Sig_transdc_resp-reg_put"/>
</dbReference>
<dbReference type="InterPro" id="IPR011006">
    <property type="entry name" value="CheY-like_superfamily"/>
</dbReference>
<dbReference type="SUPFAM" id="SSF109604">
    <property type="entry name" value="HD-domain/PDEase-like"/>
    <property type="match status" value="1"/>
</dbReference>
<evidence type="ECO:0000313" key="5">
    <source>
        <dbReference type="Proteomes" id="UP000233332"/>
    </source>
</evidence>
<keyword evidence="5" id="KW-1185">Reference proteome</keyword>
<dbReference type="GO" id="GO:0000160">
    <property type="term" value="P:phosphorelay signal transduction system"/>
    <property type="evidence" value="ECO:0007669"/>
    <property type="project" value="InterPro"/>
</dbReference>
<dbReference type="PANTHER" id="PTHR33525">
    <property type="match status" value="1"/>
</dbReference>
<evidence type="ECO:0000259" key="3">
    <source>
        <dbReference type="PROSITE" id="PS51833"/>
    </source>
</evidence>
<dbReference type="Proteomes" id="UP000233332">
    <property type="component" value="Unassembled WGS sequence"/>
</dbReference>
<comment type="caution">
    <text evidence="4">The sequence shown here is derived from an EMBL/GenBank/DDBJ whole genome shotgun (WGS) entry which is preliminary data.</text>
</comment>
<sequence length="404" mass="44509">MNDILFVDDDMNILSGLRRRARGRHPEWNISFATSGAEALSLCDQKTFDVVVSDMRMPGMDGAELLHQLQENSPDTARIILSGYSEDEAILRTVGPAQRYLAKPCDDEVLFEAIAQMFKMRTLLLKPDIRSIIGGIDALASPPDTYTRLVNALEDPKAGNDKVTAIVSSDIALTAEILKVTNSAYFALPSKITSISHAVRMIGTDTLKSLAIFVGLFKSFDGPPVVTRRIKTLCERSQQIGVAAALIGEHEKLSKATCQLLPSIGMMSHIGSLILYLYYHERMETVIARVEQEDISIVEAERDEFGAAHPEIGAYLLGLWGFPEQVIQAVACHHNPADFAQTEMTELTALYAAQHITREMGGRASAQESEEQSTIDMSYLEQIGKADSVEAWRKIVATVLESYT</sequence>
<dbReference type="Pfam" id="PF00072">
    <property type="entry name" value="Response_reg"/>
    <property type="match status" value="1"/>
</dbReference>
<dbReference type="InterPro" id="IPR001789">
    <property type="entry name" value="Sig_transdc_resp-reg_receiver"/>
</dbReference>
<evidence type="ECO:0000259" key="2">
    <source>
        <dbReference type="PROSITE" id="PS50110"/>
    </source>
</evidence>
<organism evidence="4 5">
    <name type="scientific">Thalassospira lohafexi</name>
    <dbReference type="NCBI Taxonomy" id="744227"/>
    <lineage>
        <taxon>Bacteria</taxon>
        <taxon>Pseudomonadati</taxon>
        <taxon>Pseudomonadota</taxon>
        <taxon>Alphaproteobacteria</taxon>
        <taxon>Rhodospirillales</taxon>
        <taxon>Thalassospiraceae</taxon>
        <taxon>Thalassospira</taxon>
    </lineage>
</organism>
<feature type="domain" description="HDOD" evidence="3">
    <location>
        <begin position="139"/>
        <end position="336"/>
    </location>
</feature>
<dbReference type="EMBL" id="NXGX01000001">
    <property type="protein sequence ID" value="PKR60107.1"/>
    <property type="molecule type" value="Genomic_DNA"/>
</dbReference>
<gene>
    <name evidence="4" type="ORF">COO92_01670</name>
</gene>
<dbReference type="PROSITE" id="PS51833">
    <property type="entry name" value="HDOD"/>
    <property type="match status" value="1"/>
</dbReference>
<dbReference type="InterPro" id="IPR052340">
    <property type="entry name" value="RNase_Y/CdgJ"/>
</dbReference>
<name>A0A2N3LBJ9_9PROT</name>
<protein>
    <submittedName>
        <fullName evidence="4">Response regulator</fullName>
    </submittedName>
</protein>
<keyword evidence="1" id="KW-0597">Phosphoprotein</keyword>
<dbReference type="Pfam" id="PF08668">
    <property type="entry name" value="HDOD"/>
    <property type="match status" value="1"/>
</dbReference>
<dbReference type="InterPro" id="IPR013976">
    <property type="entry name" value="HDOD"/>
</dbReference>
<dbReference type="Gene3D" id="1.10.3210.10">
    <property type="entry name" value="Hypothetical protein af1432"/>
    <property type="match status" value="1"/>
</dbReference>
<accession>A0A2N3LBJ9</accession>
<dbReference type="PROSITE" id="PS50110">
    <property type="entry name" value="RESPONSE_REGULATORY"/>
    <property type="match status" value="1"/>
</dbReference>
<evidence type="ECO:0000256" key="1">
    <source>
        <dbReference type="PROSITE-ProRule" id="PRU00169"/>
    </source>
</evidence>
<proteinExistence type="predicted"/>